<protein>
    <submittedName>
        <fullName evidence="2">Uncharacterized protein</fullName>
    </submittedName>
</protein>
<reference evidence="2" key="1">
    <citation type="submission" date="2021-01" db="EMBL/GenBank/DDBJ databases">
        <authorList>
            <person name="Corre E."/>
            <person name="Pelletier E."/>
            <person name="Niang G."/>
            <person name="Scheremetjew M."/>
            <person name="Finn R."/>
            <person name="Kale V."/>
            <person name="Holt S."/>
            <person name="Cochrane G."/>
            <person name="Meng A."/>
            <person name="Brown T."/>
            <person name="Cohen L."/>
        </authorList>
    </citation>
    <scope>NUCLEOTIDE SEQUENCE</scope>
    <source>
        <strain evidence="2">CCMP 2712</strain>
    </source>
</reference>
<sequence length="169" mass="18698">MAPAHMLAPAPAAVPLGMQHPHRWHHHWNFVHKEDNVANPLFNMAAERGNGSMSCWVDSLSSCSSSLSCTSTSTGSIHRTENAAVFQSNGNAGAHFEPLHSTKMEWVWPPVGWSEMDRKRAARVPGVGKTLLNLEQYESPPPEDKDGLDDDSELTMGPGDPYKMKRRRV</sequence>
<dbReference type="EMBL" id="HBKN01044741">
    <property type="protein sequence ID" value="CAE2334044.1"/>
    <property type="molecule type" value="Transcribed_RNA"/>
</dbReference>
<organism evidence="2">
    <name type="scientific">Guillardia theta</name>
    <name type="common">Cryptophyte</name>
    <name type="synonym">Cryptomonas phi</name>
    <dbReference type="NCBI Taxonomy" id="55529"/>
    <lineage>
        <taxon>Eukaryota</taxon>
        <taxon>Cryptophyceae</taxon>
        <taxon>Pyrenomonadales</taxon>
        <taxon>Geminigeraceae</taxon>
        <taxon>Guillardia</taxon>
    </lineage>
</organism>
<evidence type="ECO:0000313" key="2">
    <source>
        <dbReference type="EMBL" id="CAE2334044.1"/>
    </source>
</evidence>
<name>A0A7S4U7S4_GUITH</name>
<dbReference type="AlphaFoldDB" id="A0A7S4U7S4"/>
<evidence type="ECO:0000256" key="1">
    <source>
        <dbReference type="SAM" id="MobiDB-lite"/>
    </source>
</evidence>
<accession>A0A7S4U7S4</accession>
<gene>
    <name evidence="2" type="ORF">GTHE00462_LOCUS35002</name>
</gene>
<proteinExistence type="predicted"/>
<feature type="region of interest" description="Disordered" evidence="1">
    <location>
        <begin position="131"/>
        <end position="169"/>
    </location>
</feature>